<feature type="active site" description="Tele-AMP-histidine intermediate" evidence="2">
    <location>
        <position position="120"/>
    </location>
</feature>
<feature type="binding site" evidence="3">
    <location>
        <position position="50"/>
    </location>
    <ligand>
        <name>substrate</name>
    </ligand>
</feature>
<reference evidence="6 7" key="1">
    <citation type="submission" date="2019-03" db="EMBL/GenBank/DDBJ databases">
        <title>Metabolic potential of uncultured bacteria and archaea associated with petroleum seepage in deep-sea sediments.</title>
        <authorList>
            <person name="Dong X."/>
            <person name="Hubert C."/>
        </authorList>
    </citation>
    <scope>NUCLEOTIDE SEQUENCE [LARGE SCALE GENOMIC DNA]</scope>
    <source>
        <strain evidence="6">E44_bin18</strain>
    </source>
</reference>
<dbReference type="Pfam" id="PF01230">
    <property type="entry name" value="HIT"/>
    <property type="match status" value="1"/>
</dbReference>
<feature type="binding site" evidence="3">
    <location>
        <position position="122"/>
    </location>
    <ligand>
        <name>substrate</name>
    </ligand>
</feature>
<dbReference type="InterPro" id="IPR039383">
    <property type="entry name" value="FHIT"/>
</dbReference>
<dbReference type="PROSITE" id="PS51084">
    <property type="entry name" value="HIT_2"/>
    <property type="match status" value="1"/>
</dbReference>
<evidence type="ECO:0000256" key="1">
    <source>
        <dbReference type="ARBA" id="ARBA00022741"/>
    </source>
</evidence>
<dbReference type="InterPro" id="IPR052908">
    <property type="entry name" value="AP-4-A_phosphorylase"/>
</dbReference>
<evidence type="ECO:0000256" key="3">
    <source>
        <dbReference type="PIRSR" id="PIRSR639383-2"/>
    </source>
</evidence>
<evidence type="ECO:0000256" key="2">
    <source>
        <dbReference type="PIRSR" id="PIRSR639383-1"/>
    </source>
</evidence>
<dbReference type="InterPro" id="IPR011146">
    <property type="entry name" value="HIT-like"/>
</dbReference>
<accession>A0A523UYA8</accession>
<dbReference type="EMBL" id="SOJN01000018">
    <property type="protein sequence ID" value="TET47514.1"/>
    <property type="molecule type" value="Genomic_DNA"/>
</dbReference>
<feature type="domain" description="HIT" evidence="5">
    <location>
        <begin position="23"/>
        <end position="133"/>
    </location>
</feature>
<sequence length="158" mass="18130">MKKMWAPWRMEYIIKSKKEKGCLFCKKAKTKNDRRNYLLYRSKKSYCILNLYPYNNGHLLIAPYRHVRNIDSLTDAEICDMFLVAKKVVAALKKTFKPEGFNVGINIGKVAGAGVLGHIHMHIVPRWKGDTNFMPILSDTKLVSQSLGDTYAALKKHL</sequence>
<dbReference type="Proteomes" id="UP000315525">
    <property type="component" value="Unassembled WGS sequence"/>
</dbReference>
<dbReference type="InterPro" id="IPR036265">
    <property type="entry name" value="HIT-like_sf"/>
</dbReference>
<dbReference type="PANTHER" id="PTHR42997:SF1">
    <property type="entry name" value="AP-4-A PHOSPHORYLASE"/>
    <property type="match status" value="1"/>
</dbReference>
<gene>
    <name evidence="6" type="ORF">E3J62_01170</name>
</gene>
<dbReference type="Gene3D" id="3.30.428.10">
    <property type="entry name" value="HIT-like"/>
    <property type="match status" value="1"/>
</dbReference>
<organism evidence="6 7">
    <name type="scientific">candidate division TA06 bacterium</name>
    <dbReference type="NCBI Taxonomy" id="2250710"/>
    <lineage>
        <taxon>Bacteria</taxon>
        <taxon>Bacteria division TA06</taxon>
    </lineage>
</organism>
<evidence type="ECO:0000313" key="6">
    <source>
        <dbReference type="EMBL" id="TET47514.1"/>
    </source>
</evidence>
<feature type="short sequence motif" description="Histidine triad motif" evidence="4">
    <location>
        <begin position="118"/>
        <end position="122"/>
    </location>
</feature>
<dbReference type="PANTHER" id="PTHR42997">
    <property type="entry name" value="HIT FAMILY HYDROLASE"/>
    <property type="match status" value="1"/>
</dbReference>
<feature type="binding site" evidence="3">
    <location>
        <begin position="112"/>
        <end position="115"/>
    </location>
    <ligand>
        <name>substrate</name>
    </ligand>
</feature>
<dbReference type="GO" id="GO:0000166">
    <property type="term" value="F:nucleotide binding"/>
    <property type="evidence" value="ECO:0007669"/>
    <property type="project" value="UniProtKB-KW"/>
</dbReference>
<dbReference type="CDD" id="cd01275">
    <property type="entry name" value="FHIT"/>
    <property type="match status" value="1"/>
</dbReference>
<protein>
    <submittedName>
        <fullName evidence="6">HIT domain-containing protein</fullName>
    </submittedName>
</protein>
<evidence type="ECO:0000313" key="7">
    <source>
        <dbReference type="Proteomes" id="UP000315525"/>
    </source>
</evidence>
<dbReference type="GO" id="GO:0003824">
    <property type="term" value="F:catalytic activity"/>
    <property type="evidence" value="ECO:0007669"/>
    <property type="project" value="InterPro"/>
</dbReference>
<dbReference type="AlphaFoldDB" id="A0A523UYA8"/>
<dbReference type="SUPFAM" id="SSF54197">
    <property type="entry name" value="HIT-like"/>
    <property type="match status" value="1"/>
</dbReference>
<comment type="caution">
    <text evidence="6">The sequence shown here is derived from an EMBL/GenBank/DDBJ whole genome shotgun (WGS) entry which is preliminary data.</text>
</comment>
<proteinExistence type="predicted"/>
<name>A0A523UYA8_UNCT6</name>
<keyword evidence="1" id="KW-0547">Nucleotide-binding</keyword>
<evidence type="ECO:0000256" key="4">
    <source>
        <dbReference type="PROSITE-ProRule" id="PRU00464"/>
    </source>
</evidence>
<evidence type="ECO:0000259" key="5">
    <source>
        <dbReference type="PROSITE" id="PS51084"/>
    </source>
</evidence>